<evidence type="ECO:0000313" key="2">
    <source>
        <dbReference type="Proteomes" id="UP000589620"/>
    </source>
</evidence>
<reference evidence="1 2" key="1">
    <citation type="submission" date="2020-07" db="EMBL/GenBank/DDBJ databases">
        <title>Sequencing the genomes of 1000 actinobacteria strains.</title>
        <authorList>
            <person name="Klenk H.-P."/>
        </authorList>
    </citation>
    <scope>NUCLEOTIDE SEQUENCE [LARGE SCALE GENOMIC DNA]</scope>
    <source>
        <strain evidence="1 2">DSM 23871</strain>
    </source>
</reference>
<protein>
    <submittedName>
        <fullName evidence="1">Acyl-CoA thioester hydrolase</fullName>
        <ecNumber evidence="1">3.1.2.-</ecNumber>
    </submittedName>
</protein>
<dbReference type="GO" id="GO:0047617">
    <property type="term" value="F:fatty acyl-CoA hydrolase activity"/>
    <property type="evidence" value="ECO:0007669"/>
    <property type="project" value="TreeGrafter"/>
</dbReference>
<dbReference type="RefSeq" id="WP_089911525.1">
    <property type="nucleotide sequence ID" value="NZ_BAAAPX010000001.1"/>
</dbReference>
<comment type="caution">
    <text evidence="1">The sequence shown here is derived from an EMBL/GenBank/DDBJ whole genome shotgun (WGS) entry which is preliminary data.</text>
</comment>
<dbReference type="PANTHER" id="PTHR31793:SF24">
    <property type="entry name" value="LONG-CHAIN ACYL-COA THIOESTERASE FADM"/>
    <property type="match status" value="1"/>
</dbReference>
<name>A0A852SWN1_9MICO</name>
<evidence type="ECO:0000313" key="1">
    <source>
        <dbReference type="EMBL" id="NYD73287.1"/>
    </source>
</evidence>
<accession>A0A852SWN1</accession>
<keyword evidence="1" id="KW-0378">Hydrolase</keyword>
<dbReference type="PANTHER" id="PTHR31793">
    <property type="entry name" value="4-HYDROXYBENZOYL-COA THIOESTERASE FAMILY MEMBER"/>
    <property type="match status" value="1"/>
</dbReference>
<dbReference type="EC" id="3.1.2.-" evidence="1"/>
<sequence>MRLHVPIKLRWSDLDAYGHVNNAEMLRLLEEARIEAFWATDDTATDDGTPVDGTVGSGQAVGGSTAVLDGRPGADTLTLIARQEIEYLAPIPYLRQPLDVQLWLGRLGGASLEVCYEVWSPEGTEPKTLFTRAATTIVLVDATSQRPRRINERERDAWTPYLDEPVAFAKRT</sequence>
<organism evidence="1 2">
    <name type="scientific">Leifsonia soli</name>
    <dbReference type="NCBI Taxonomy" id="582665"/>
    <lineage>
        <taxon>Bacteria</taxon>
        <taxon>Bacillati</taxon>
        <taxon>Actinomycetota</taxon>
        <taxon>Actinomycetes</taxon>
        <taxon>Micrococcales</taxon>
        <taxon>Microbacteriaceae</taxon>
        <taxon>Leifsonia</taxon>
    </lineage>
</organism>
<dbReference type="AlphaFoldDB" id="A0A852SWN1"/>
<proteinExistence type="predicted"/>
<dbReference type="InterPro" id="IPR029069">
    <property type="entry name" value="HotDog_dom_sf"/>
</dbReference>
<dbReference type="Pfam" id="PF13279">
    <property type="entry name" value="4HBT_2"/>
    <property type="match status" value="1"/>
</dbReference>
<gene>
    <name evidence="1" type="ORF">BJ963_000806</name>
</gene>
<dbReference type="InterPro" id="IPR050563">
    <property type="entry name" value="4-hydroxybenzoyl-CoA_TE"/>
</dbReference>
<dbReference type="SUPFAM" id="SSF54637">
    <property type="entry name" value="Thioesterase/thiol ester dehydrase-isomerase"/>
    <property type="match status" value="1"/>
</dbReference>
<dbReference type="EMBL" id="JACCBJ010000001">
    <property type="protein sequence ID" value="NYD73287.1"/>
    <property type="molecule type" value="Genomic_DNA"/>
</dbReference>
<dbReference type="Proteomes" id="UP000589620">
    <property type="component" value="Unassembled WGS sequence"/>
</dbReference>
<dbReference type="Gene3D" id="3.10.129.10">
    <property type="entry name" value="Hotdog Thioesterase"/>
    <property type="match status" value="1"/>
</dbReference>
<keyword evidence="2" id="KW-1185">Reference proteome</keyword>
<dbReference type="CDD" id="cd00586">
    <property type="entry name" value="4HBT"/>
    <property type="match status" value="1"/>
</dbReference>